<organism evidence="9 10">
    <name type="scientific">Cinchona calisaya</name>
    <dbReference type="NCBI Taxonomy" id="153742"/>
    <lineage>
        <taxon>Eukaryota</taxon>
        <taxon>Viridiplantae</taxon>
        <taxon>Streptophyta</taxon>
        <taxon>Embryophyta</taxon>
        <taxon>Tracheophyta</taxon>
        <taxon>Spermatophyta</taxon>
        <taxon>Magnoliopsida</taxon>
        <taxon>eudicotyledons</taxon>
        <taxon>Gunneridae</taxon>
        <taxon>Pentapetalae</taxon>
        <taxon>asterids</taxon>
        <taxon>lamiids</taxon>
        <taxon>Gentianales</taxon>
        <taxon>Rubiaceae</taxon>
        <taxon>Cinchonoideae</taxon>
        <taxon>Cinchoneae</taxon>
        <taxon>Cinchona</taxon>
    </lineage>
</organism>
<evidence type="ECO:0000256" key="3">
    <source>
        <dbReference type="ARBA" id="ARBA00022448"/>
    </source>
</evidence>
<feature type="transmembrane region" description="Helical" evidence="8">
    <location>
        <begin position="123"/>
        <end position="146"/>
    </location>
</feature>
<evidence type="ECO:0000256" key="7">
    <source>
        <dbReference type="ARBA" id="ARBA00044504"/>
    </source>
</evidence>
<evidence type="ECO:0000256" key="1">
    <source>
        <dbReference type="ARBA" id="ARBA00004141"/>
    </source>
</evidence>
<dbReference type="GO" id="GO:0015858">
    <property type="term" value="P:nucleoside transport"/>
    <property type="evidence" value="ECO:0007669"/>
    <property type="project" value="UniProtKB-ARBA"/>
</dbReference>
<keyword evidence="4 8" id="KW-0812">Transmembrane</keyword>
<dbReference type="InterPro" id="IPR036259">
    <property type="entry name" value="MFS_trans_sf"/>
</dbReference>
<keyword evidence="5 8" id="KW-1133">Transmembrane helix</keyword>
<dbReference type="Pfam" id="PF01733">
    <property type="entry name" value="Nucleoside_tran"/>
    <property type="match status" value="2"/>
</dbReference>
<dbReference type="AlphaFoldDB" id="A0ABD3AMA6"/>
<dbReference type="GO" id="GO:0016020">
    <property type="term" value="C:membrane"/>
    <property type="evidence" value="ECO:0007669"/>
    <property type="project" value="UniProtKB-SubCell"/>
</dbReference>
<feature type="transmembrane region" description="Helical" evidence="8">
    <location>
        <begin position="278"/>
        <end position="303"/>
    </location>
</feature>
<evidence type="ECO:0008006" key="11">
    <source>
        <dbReference type="Google" id="ProtNLM"/>
    </source>
</evidence>
<evidence type="ECO:0000313" key="10">
    <source>
        <dbReference type="Proteomes" id="UP001630127"/>
    </source>
</evidence>
<feature type="transmembrane region" description="Helical" evidence="8">
    <location>
        <begin position="339"/>
        <end position="360"/>
    </location>
</feature>
<dbReference type="InterPro" id="IPR002259">
    <property type="entry name" value="Eqnu_transpt"/>
</dbReference>
<reference evidence="9 10" key="1">
    <citation type="submission" date="2024-11" db="EMBL/GenBank/DDBJ databases">
        <title>A near-complete genome assembly of Cinchona calisaya.</title>
        <authorList>
            <person name="Lian D.C."/>
            <person name="Zhao X.W."/>
            <person name="Wei L."/>
        </authorList>
    </citation>
    <scope>NUCLEOTIDE SEQUENCE [LARGE SCALE GENOMIC DNA]</scope>
    <source>
        <tissue evidence="9">Nenye</tissue>
    </source>
</reference>
<keyword evidence="3" id="KW-0813">Transport</keyword>
<evidence type="ECO:0000256" key="2">
    <source>
        <dbReference type="ARBA" id="ARBA00007965"/>
    </source>
</evidence>
<feature type="transmembrane region" description="Helical" evidence="8">
    <location>
        <begin position="243"/>
        <end position="266"/>
    </location>
</feature>
<protein>
    <recommendedName>
        <fullName evidence="11">Equilibrative nucleotide transporter 8</fullName>
    </recommendedName>
</protein>
<feature type="transmembrane region" description="Helical" evidence="8">
    <location>
        <begin position="85"/>
        <end position="103"/>
    </location>
</feature>
<feature type="transmembrane region" description="Helical" evidence="8">
    <location>
        <begin position="158"/>
        <end position="177"/>
    </location>
</feature>
<evidence type="ECO:0000313" key="9">
    <source>
        <dbReference type="EMBL" id="KAL3532321.1"/>
    </source>
</evidence>
<evidence type="ECO:0000256" key="8">
    <source>
        <dbReference type="SAM" id="Phobius"/>
    </source>
</evidence>
<evidence type="ECO:0000256" key="4">
    <source>
        <dbReference type="ARBA" id="ARBA00022692"/>
    </source>
</evidence>
<dbReference type="GO" id="GO:0022857">
    <property type="term" value="F:transmembrane transporter activity"/>
    <property type="evidence" value="ECO:0007669"/>
    <property type="project" value="UniProtKB-ARBA"/>
</dbReference>
<dbReference type="PANTHER" id="PTHR10332:SF77">
    <property type="entry name" value="EQUILIBRATIVE NUCLEOTIDE TRANSPORTER 8"/>
    <property type="match status" value="1"/>
</dbReference>
<feature type="transmembrane region" description="Helical" evidence="8">
    <location>
        <begin position="192"/>
        <end position="213"/>
    </location>
</feature>
<dbReference type="EMBL" id="JBJUIK010000003">
    <property type="protein sequence ID" value="KAL3532321.1"/>
    <property type="molecule type" value="Genomic_DNA"/>
</dbReference>
<comment type="similarity">
    <text evidence="2">Belongs to the SLC29A/ENT transporter (TC 2.A.57) family.</text>
</comment>
<keyword evidence="10" id="KW-1185">Reference proteome</keyword>
<feature type="transmembrane region" description="Helical" evidence="8">
    <location>
        <begin position="56"/>
        <end position="73"/>
    </location>
</feature>
<name>A0ABD3AMA6_9GENT</name>
<dbReference type="SUPFAM" id="SSF103473">
    <property type="entry name" value="MFS general substrate transporter"/>
    <property type="match status" value="1"/>
</dbReference>
<evidence type="ECO:0000256" key="6">
    <source>
        <dbReference type="ARBA" id="ARBA00023136"/>
    </source>
</evidence>
<comment type="similarity">
    <text evidence="7">Belongs to the major facilitator superfamily. Phosphate:H(+) symporter (TC 2.A.1.9) family.</text>
</comment>
<dbReference type="PANTHER" id="PTHR10332">
    <property type="entry name" value="EQUILIBRATIVE NUCLEOSIDE TRANSPORTER"/>
    <property type="match status" value="1"/>
</dbReference>
<feature type="transmembrane region" description="Helical" evidence="8">
    <location>
        <begin position="372"/>
        <end position="396"/>
    </location>
</feature>
<keyword evidence="6 8" id="KW-0472">Membrane</keyword>
<comment type="caution">
    <text evidence="9">The sequence shown here is derived from an EMBL/GenBank/DDBJ whole genome shotgun (WGS) entry which is preliminary data.</text>
</comment>
<sequence>MKTMEEGNKIEPRDTYRVAYILHFFLGAGNLLPWNTLITAIDYFGYLYPNRHVEKVFSVAYMTSSVIVLVVMLQRWGNWSKKFNLGLRMNLGFSLFISSLMVTPTMDWARHSNGTKVNSTVSYYLMVASVVICGLADGLIGGSLIGSAGKLPKQYMQAIFAGTASSGVLVSVLRILTKASLPHTPKGLKTSAHLYFIVSTIILLCCIICSNILEKLPVMQQHIKLLQEDTPSSKSKFWEIARIIRWPAFGVFVIYTVTLSIFPGFLAENVESRFFKDWFPIILITMYNISDLIGKSLTAIFILKGIGRVTWGCMARLLFYPLFSACLHGPKWLKTELPVAFLTILLGLTNGYLTSCIMILAPKAVAPSEAEIAAIVMAVFLGMGLVAGSVLSWFWLI</sequence>
<proteinExistence type="inferred from homology"/>
<gene>
    <name evidence="9" type="ORF">ACH5RR_005842</name>
</gene>
<dbReference type="Proteomes" id="UP001630127">
    <property type="component" value="Unassembled WGS sequence"/>
</dbReference>
<comment type="subcellular location">
    <subcellularLocation>
        <location evidence="1">Membrane</location>
        <topology evidence="1">Multi-pass membrane protein</topology>
    </subcellularLocation>
</comment>
<evidence type="ECO:0000256" key="5">
    <source>
        <dbReference type="ARBA" id="ARBA00022989"/>
    </source>
</evidence>
<accession>A0ABD3AMA6</accession>
<dbReference type="PIRSF" id="PIRSF016379">
    <property type="entry name" value="ENT"/>
    <property type="match status" value="1"/>
</dbReference>
<feature type="transmembrane region" description="Helical" evidence="8">
    <location>
        <begin position="20"/>
        <end position="44"/>
    </location>
</feature>